<dbReference type="Proteomes" id="UP001499967">
    <property type="component" value="Unassembled WGS sequence"/>
</dbReference>
<dbReference type="Gene3D" id="3.30.750.24">
    <property type="entry name" value="STAS domain"/>
    <property type="match status" value="1"/>
</dbReference>
<name>A0ABP3ZPN4_9PSEU</name>
<organism evidence="2 3">
    <name type="scientific">Pseudonocardia zijingensis</name>
    <dbReference type="NCBI Taxonomy" id="153376"/>
    <lineage>
        <taxon>Bacteria</taxon>
        <taxon>Bacillati</taxon>
        <taxon>Actinomycetota</taxon>
        <taxon>Actinomycetes</taxon>
        <taxon>Pseudonocardiales</taxon>
        <taxon>Pseudonocardiaceae</taxon>
        <taxon>Pseudonocardia</taxon>
    </lineage>
</organism>
<protein>
    <recommendedName>
        <fullName evidence="4">Anti-anti-sigma factor</fullName>
    </recommendedName>
</protein>
<gene>
    <name evidence="2" type="ORF">GCM10009559_08080</name>
</gene>
<dbReference type="SUPFAM" id="SSF52091">
    <property type="entry name" value="SpoIIaa-like"/>
    <property type="match status" value="1"/>
</dbReference>
<dbReference type="InterPro" id="IPR036513">
    <property type="entry name" value="STAS_dom_sf"/>
</dbReference>
<evidence type="ECO:0000256" key="1">
    <source>
        <dbReference type="SAM" id="MobiDB-lite"/>
    </source>
</evidence>
<dbReference type="EMBL" id="BAAAHP010000018">
    <property type="protein sequence ID" value="GAA0923742.1"/>
    <property type="molecule type" value="Genomic_DNA"/>
</dbReference>
<reference evidence="3" key="1">
    <citation type="journal article" date="2019" name="Int. J. Syst. Evol. Microbiol.">
        <title>The Global Catalogue of Microorganisms (GCM) 10K type strain sequencing project: providing services to taxonomists for standard genome sequencing and annotation.</title>
        <authorList>
            <consortium name="The Broad Institute Genomics Platform"/>
            <consortium name="The Broad Institute Genome Sequencing Center for Infectious Disease"/>
            <person name="Wu L."/>
            <person name="Ma J."/>
        </authorList>
    </citation>
    <scope>NUCLEOTIDE SEQUENCE [LARGE SCALE GENOMIC DNA]</scope>
    <source>
        <strain evidence="3">JCM 11117</strain>
    </source>
</reference>
<proteinExistence type="predicted"/>
<feature type="region of interest" description="Disordered" evidence="1">
    <location>
        <begin position="1"/>
        <end position="27"/>
    </location>
</feature>
<accession>A0ABP3ZPN4</accession>
<keyword evidence="3" id="KW-1185">Reference proteome</keyword>
<evidence type="ECO:0008006" key="4">
    <source>
        <dbReference type="Google" id="ProtNLM"/>
    </source>
</evidence>
<comment type="caution">
    <text evidence="2">The sequence shown here is derived from an EMBL/GenBank/DDBJ whole genome shotgun (WGS) entry which is preliminary data.</text>
</comment>
<sequence length="152" mass="15786">MGLVHISPLDGNDGCEGPRSSETDDDRLDQREFRASQVVAGVVSVTVPGVLSARQAGLLRDALLERLARGPRMVIVEFVPVVSRARGGIVLASVSISALVSGAREAGEADIGLCLVVPPDHMSAVENALGAADVADLFEIHPTVASALRTLP</sequence>
<dbReference type="RefSeq" id="WP_343939002.1">
    <property type="nucleotide sequence ID" value="NZ_BAAAHP010000018.1"/>
</dbReference>
<evidence type="ECO:0000313" key="3">
    <source>
        <dbReference type="Proteomes" id="UP001499967"/>
    </source>
</evidence>
<evidence type="ECO:0000313" key="2">
    <source>
        <dbReference type="EMBL" id="GAA0923742.1"/>
    </source>
</evidence>